<accession>A0A7J7JJJ9</accession>
<name>A0A7J7JJJ9_BUGNE</name>
<sequence>MGLCPYGILPLLEPETFVPPTTTLNNRIKDISDDEDDQHPNIDTASLNKWRHEARVQRMTEAQAEKDKLARERTEHQQKLSAVKEKLKAVDISEDTTVNAKLKELEKQEEEFRKKEEELKKKDRLTPWNIDTLCQDGKSKTLINRSKPAEAAPLTDEEKMTKQQEFTKKNRSLLKKFGMFRKYEDSERFLSEHPELACEETANYLVLWCIDLAVEE</sequence>
<dbReference type="AlphaFoldDB" id="A0A7J7JJJ9"/>
<evidence type="ECO:0000256" key="3">
    <source>
        <dbReference type="ARBA" id="ARBA00022490"/>
    </source>
</evidence>
<reference evidence="7" key="1">
    <citation type="submission" date="2020-06" db="EMBL/GenBank/DDBJ databases">
        <title>Draft genome of Bugula neritina, a colonial animal packing powerful symbionts and potential medicines.</title>
        <authorList>
            <person name="Rayko M."/>
        </authorList>
    </citation>
    <scope>NUCLEOTIDE SEQUENCE [LARGE SCALE GENOMIC DNA]</scope>
    <source>
        <strain evidence="7">Kwan_BN1</strain>
    </source>
</reference>
<evidence type="ECO:0000259" key="5">
    <source>
        <dbReference type="SMART" id="SM01070"/>
    </source>
</evidence>
<dbReference type="InterPro" id="IPR038189">
    <property type="entry name" value="Cdc37_Hsp90-bd_sf"/>
</dbReference>
<dbReference type="PANTHER" id="PTHR12800:SF4">
    <property type="entry name" value="HSP90 CO-CHAPERONE CDC37"/>
    <property type="match status" value="1"/>
</dbReference>
<keyword evidence="4" id="KW-0175">Coiled coil</keyword>
<organism evidence="7 8">
    <name type="scientific">Bugula neritina</name>
    <name type="common">Brown bryozoan</name>
    <name type="synonym">Sertularia neritina</name>
    <dbReference type="NCBI Taxonomy" id="10212"/>
    <lineage>
        <taxon>Eukaryota</taxon>
        <taxon>Metazoa</taxon>
        <taxon>Spiralia</taxon>
        <taxon>Lophotrochozoa</taxon>
        <taxon>Bryozoa</taxon>
        <taxon>Gymnolaemata</taxon>
        <taxon>Cheilostomatida</taxon>
        <taxon>Flustrina</taxon>
        <taxon>Buguloidea</taxon>
        <taxon>Bugulidae</taxon>
        <taxon>Bugula</taxon>
    </lineage>
</organism>
<dbReference type="GO" id="GO:0006457">
    <property type="term" value="P:protein folding"/>
    <property type="evidence" value="ECO:0007669"/>
    <property type="project" value="TreeGrafter"/>
</dbReference>
<dbReference type="GO" id="GO:0005737">
    <property type="term" value="C:cytoplasm"/>
    <property type="evidence" value="ECO:0007669"/>
    <property type="project" value="UniProtKB-SubCell"/>
</dbReference>
<dbReference type="PANTHER" id="PTHR12800">
    <property type="entry name" value="CDC37-RELATED"/>
    <property type="match status" value="1"/>
</dbReference>
<proteinExistence type="inferred from homology"/>
<dbReference type="GO" id="GO:0019901">
    <property type="term" value="F:protein kinase binding"/>
    <property type="evidence" value="ECO:0007669"/>
    <property type="project" value="InterPro"/>
</dbReference>
<dbReference type="Proteomes" id="UP000593567">
    <property type="component" value="Unassembled WGS sequence"/>
</dbReference>
<dbReference type="SMART" id="SM01071">
    <property type="entry name" value="CDC37_N"/>
    <property type="match status" value="1"/>
</dbReference>
<dbReference type="InterPro" id="IPR013874">
    <property type="entry name" value="Cdc37_Hsp90-bd"/>
</dbReference>
<feature type="coiled-coil region" evidence="4">
    <location>
        <begin position="59"/>
        <end position="125"/>
    </location>
</feature>
<dbReference type="SMART" id="SM01070">
    <property type="entry name" value="CDC37_M"/>
    <property type="match status" value="1"/>
</dbReference>
<evidence type="ECO:0000256" key="4">
    <source>
        <dbReference type="SAM" id="Coils"/>
    </source>
</evidence>
<evidence type="ECO:0000259" key="6">
    <source>
        <dbReference type="SMART" id="SM01071"/>
    </source>
</evidence>
<protein>
    <submittedName>
        <fullName evidence="7">CDC37</fullName>
    </submittedName>
</protein>
<comment type="caution">
    <text evidence="7">The sequence shown here is derived from an EMBL/GenBank/DDBJ whole genome shotgun (WGS) entry which is preliminary data.</text>
</comment>
<evidence type="ECO:0000256" key="1">
    <source>
        <dbReference type="ARBA" id="ARBA00004496"/>
    </source>
</evidence>
<dbReference type="InterPro" id="IPR004918">
    <property type="entry name" value="Cdc37"/>
</dbReference>
<dbReference type="Gene3D" id="1.20.58.610">
    <property type="entry name" value="Cdc37, Hsp90 binding domain"/>
    <property type="match status" value="1"/>
</dbReference>
<dbReference type="EMBL" id="VXIV02002262">
    <property type="protein sequence ID" value="KAF6026519.1"/>
    <property type="molecule type" value="Genomic_DNA"/>
</dbReference>
<evidence type="ECO:0000256" key="2">
    <source>
        <dbReference type="ARBA" id="ARBA00006222"/>
    </source>
</evidence>
<dbReference type="SUPFAM" id="SSF101391">
    <property type="entry name" value="Hsp90 co-chaperone CDC37"/>
    <property type="match status" value="1"/>
</dbReference>
<evidence type="ECO:0000313" key="8">
    <source>
        <dbReference type="Proteomes" id="UP000593567"/>
    </source>
</evidence>
<evidence type="ECO:0000313" key="7">
    <source>
        <dbReference type="EMBL" id="KAF6026519.1"/>
    </source>
</evidence>
<dbReference type="GO" id="GO:0050821">
    <property type="term" value="P:protein stabilization"/>
    <property type="evidence" value="ECO:0007669"/>
    <property type="project" value="TreeGrafter"/>
</dbReference>
<dbReference type="GO" id="GO:0031072">
    <property type="term" value="F:heat shock protein binding"/>
    <property type="evidence" value="ECO:0007669"/>
    <property type="project" value="TreeGrafter"/>
</dbReference>
<feature type="domain" description="Cdc37 Hsp90 binding" evidence="5">
    <location>
        <begin position="139"/>
        <end position="216"/>
    </location>
</feature>
<feature type="domain" description="Cdc37 N-terminal" evidence="6">
    <location>
        <begin position="31"/>
        <end position="141"/>
    </location>
</feature>
<comment type="subcellular location">
    <subcellularLocation>
        <location evidence="1">Cytoplasm</location>
    </subcellularLocation>
</comment>
<dbReference type="GO" id="GO:0051087">
    <property type="term" value="F:protein-folding chaperone binding"/>
    <property type="evidence" value="ECO:0007669"/>
    <property type="project" value="TreeGrafter"/>
</dbReference>
<keyword evidence="3" id="KW-0963">Cytoplasm</keyword>
<dbReference type="GO" id="GO:0051082">
    <property type="term" value="F:unfolded protein binding"/>
    <property type="evidence" value="ECO:0007669"/>
    <property type="project" value="TreeGrafter"/>
</dbReference>
<comment type="similarity">
    <text evidence="2">Belongs to the CDC37 family.</text>
</comment>
<gene>
    <name evidence="7" type="ORF">EB796_015182</name>
</gene>
<dbReference type="OrthoDB" id="440202at2759"/>
<dbReference type="InterPro" id="IPR013855">
    <property type="entry name" value="Cdc37_N_dom"/>
</dbReference>
<keyword evidence="8" id="KW-1185">Reference proteome</keyword>